<name>A0A8J9TDS3_PHATR</name>
<protein>
    <submittedName>
        <fullName evidence="1">Uncharacterized protein</fullName>
    </submittedName>
</protein>
<dbReference type="AlphaFoldDB" id="A0A8J9TDS3"/>
<dbReference type="EMBL" id="OU594943">
    <property type="protein sequence ID" value="CAG9284292.1"/>
    <property type="molecule type" value="Genomic_DNA"/>
</dbReference>
<dbReference type="Proteomes" id="UP000836788">
    <property type="component" value="Chromosome 2"/>
</dbReference>
<proteinExistence type="predicted"/>
<evidence type="ECO:0000313" key="1">
    <source>
        <dbReference type="EMBL" id="CAG9284292.1"/>
    </source>
</evidence>
<accession>A0A8J9TDS3</accession>
<sequence>MYDEDNDDSYASVSQQLAILQAQKRDFRNLLSQIREAKDPQHIPSILARRMDLLLNMSGEIGTAVCESILKETKAEQGEDAAAQTEEFIDIILSFAEDFVQETQKIDRQNKELLGMILKTLADKEKGAKDREEALDALLAAEKDKFTPGFLRHIEGECDRIASAPKMTPESIRLLEILRLIQTRVLEELGKDLGEAAQVLGQLIGYESKVERLAVLEAGLTVRGPDFARELLELTEEALEGFQRVPHGSDQNLVKCVTEIDERTRKFLGFQ</sequence>
<organism evidence="1">
    <name type="scientific">Phaeodactylum tricornutum</name>
    <name type="common">Diatom</name>
    <dbReference type="NCBI Taxonomy" id="2850"/>
    <lineage>
        <taxon>Eukaryota</taxon>
        <taxon>Sar</taxon>
        <taxon>Stramenopiles</taxon>
        <taxon>Ochrophyta</taxon>
        <taxon>Bacillariophyta</taxon>
        <taxon>Bacillariophyceae</taxon>
        <taxon>Bacillariophycidae</taxon>
        <taxon>Naviculales</taxon>
        <taxon>Phaeodactylaceae</taxon>
        <taxon>Phaeodactylum</taxon>
    </lineage>
</organism>
<gene>
    <name evidence="1" type="ORF">PTTT1_LOCUS25482</name>
</gene>
<reference evidence="1" key="1">
    <citation type="submission" date="2022-02" db="EMBL/GenBank/DDBJ databases">
        <authorList>
            <person name="Giguere J D."/>
        </authorList>
    </citation>
    <scope>NUCLEOTIDE SEQUENCE</scope>
    <source>
        <strain evidence="1">CCAP 1055/1</strain>
    </source>
</reference>